<evidence type="ECO:0000313" key="1">
    <source>
        <dbReference type="EMBL" id="GMA21505.1"/>
    </source>
</evidence>
<reference evidence="2" key="1">
    <citation type="journal article" date="2014" name="Int. J. Syst. Evol. Microbiol.">
        <title>Complete genome of a new Firmicutes species belonging to the dominant human colonic microbiota ('Ruminococcus bicirculans') reveals two chromosomes and a selective capacity to utilize plant glucans.</title>
        <authorList>
            <consortium name="NISC Comparative Sequencing Program"/>
            <person name="Wegmann U."/>
            <person name="Louis P."/>
            <person name="Goesmann A."/>
            <person name="Henrissat B."/>
            <person name="Duncan S.H."/>
            <person name="Flint H.J."/>
        </authorList>
    </citation>
    <scope>NUCLEOTIDE SEQUENCE</scope>
    <source>
        <strain evidence="2">NBRC 105830</strain>
    </source>
</reference>
<accession>A0ABQ6HUP2</accession>
<comment type="caution">
    <text evidence="2">The sequence shown here is derived from an EMBL/GenBank/DDBJ whole genome shotgun (WGS) entry which is preliminary data.</text>
</comment>
<evidence type="ECO:0000313" key="3">
    <source>
        <dbReference type="EMBL" id="GMA22224.1"/>
    </source>
</evidence>
<dbReference type="EMBL" id="BSUJ01000001">
    <property type="protein sequence ID" value="GMA21505.1"/>
    <property type="molecule type" value="Genomic_DNA"/>
</dbReference>
<organism evidence="2 4">
    <name type="scientific">Arsenicicoccus piscis</name>
    <dbReference type="NCBI Taxonomy" id="673954"/>
    <lineage>
        <taxon>Bacteria</taxon>
        <taxon>Bacillati</taxon>
        <taxon>Actinomycetota</taxon>
        <taxon>Actinomycetes</taxon>
        <taxon>Micrococcales</taxon>
        <taxon>Intrasporangiaceae</taxon>
        <taxon>Arsenicicoccus</taxon>
    </lineage>
</organism>
<dbReference type="EMBL" id="BSUJ01000006">
    <property type="protein sequence ID" value="GMA22176.1"/>
    <property type="molecule type" value="Genomic_DNA"/>
</dbReference>
<name>A0ABQ6HUP2_9MICO</name>
<protein>
    <submittedName>
        <fullName evidence="2">Uncharacterized protein</fullName>
    </submittedName>
</protein>
<reference evidence="2" key="3">
    <citation type="submission" date="2023-02" db="EMBL/GenBank/DDBJ databases">
        <authorList>
            <person name="Sun Q."/>
            <person name="Mori K."/>
        </authorList>
    </citation>
    <scope>NUCLEOTIDE SEQUENCE</scope>
    <source>
        <strain evidence="2">NBRC 105830</strain>
    </source>
</reference>
<keyword evidence="4" id="KW-1185">Reference proteome</keyword>
<dbReference type="Proteomes" id="UP001157109">
    <property type="component" value="Unassembled WGS sequence"/>
</dbReference>
<dbReference type="EMBL" id="BSUJ01000007">
    <property type="protein sequence ID" value="GMA22224.1"/>
    <property type="molecule type" value="Genomic_DNA"/>
</dbReference>
<proteinExistence type="predicted"/>
<sequence>MVYPWCGSASGLPSAQTGVVDAGRASREVTRTMDDETEQRRAELAEIANYQIEVQHRREAQESAEAQVLIDRFVAQLKSAGVPTEELTSRPWSGSGRYRTGITGWYLKRDRSIGLGEDGAYYVLVVPPVTFGRFRTVPVEPSPPPLQVGKGARDGESIALNVLLATRLEDFGIGDA</sequence>
<evidence type="ECO:0000313" key="4">
    <source>
        <dbReference type="Proteomes" id="UP001157109"/>
    </source>
</evidence>
<reference evidence="4" key="2">
    <citation type="journal article" date="2019" name="Int. J. Syst. Evol. Microbiol.">
        <title>The Global Catalogue of Microorganisms (GCM) 10K type strain sequencing project: providing services to taxonomists for standard genome sequencing and annotation.</title>
        <authorList>
            <consortium name="The Broad Institute Genomics Platform"/>
            <consortium name="The Broad Institute Genome Sequencing Center for Infectious Disease"/>
            <person name="Wu L."/>
            <person name="Ma J."/>
        </authorList>
    </citation>
    <scope>NUCLEOTIDE SEQUENCE [LARGE SCALE GENOMIC DNA]</scope>
    <source>
        <strain evidence="4">NBRC 105830</strain>
    </source>
</reference>
<evidence type="ECO:0000313" key="2">
    <source>
        <dbReference type="EMBL" id="GMA22176.1"/>
    </source>
</evidence>
<gene>
    <name evidence="1" type="ORF">GCM10025862_35260</name>
    <name evidence="2" type="ORF">GCM10025862_41990</name>
    <name evidence="3" type="ORF">GCM10025862_42470</name>
</gene>